<evidence type="ECO:0000313" key="8">
    <source>
        <dbReference type="Proteomes" id="UP001596439"/>
    </source>
</evidence>
<dbReference type="SMART" id="SM01009">
    <property type="entry name" value="AlkA_N"/>
    <property type="match status" value="1"/>
</dbReference>
<keyword evidence="3" id="KW-0227">DNA damage</keyword>
<dbReference type="SUPFAM" id="SSF48150">
    <property type="entry name" value="DNA-glycosylase"/>
    <property type="match status" value="1"/>
</dbReference>
<comment type="catalytic activity">
    <reaction evidence="1">
        <text>Hydrolysis of alkylated DNA, releasing 3-methyladenine, 3-methylguanine, 7-methylguanine and 7-methyladenine.</text>
        <dbReference type="EC" id="3.2.2.21"/>
    </reaction>
</comment>
<dbReference type="Pfam" id="PF06029">
    <property type="entry name" value="AlkA_N"/>
    <property type="match status" value="1"/>
</dbReference>
<proteinExistence type="predicted"/>
<dbReference type="PANTHER" id="PTHR43003:SF12">
    <property type="entry name" value="DNA-3-METHYLADENINE GLYCOSYLASE"/>
    <property type="match status" value="1"/>
</dbReference>
<sequence length="297" mass="34396">MNDLLLDVPQPFDFNECLVFLSRSEQEVLHVTTDEAIQKLMLIGERPILVELLEEQDHIRVVFPVDDVSDTEKECVEREVRDWLDLDRDLTPFEAMGAKDELLAPLIEAHRGLRMIGFPDLFEALTWAIIGQQITLSFAYTVKRRFVERYGDQRVIGDQVYWTFPRAERIALLEPEALRELQFNRRKSEYVIDIAREITSGNLSKALLQSQSSADIRQRLLSIRGVGAWTADYVLMKCFQDASAFPIADVGLHQAIQHQLGTPEKPTIEEVKRYGERWEGWEGYATFYLWRSLYGDV</sequence>
<dbReference type="InterPro" id="IPR010316">
    <property type="entry name" value="AlkA_N"/>
</dbReference>
<dbReference type="SMART" id="SM00478">
    <property type="entry name" value="ENDO3c"/>
    <property type="match status" value="1"/>
</dbReference>
<evidence type="ECO:0000256" key="2">
    <source>
        <dbReference type="ARBA" id="ARBA00012000"/>
    </source>
</evidence>
<reference evidence="8" key="1">
    <citation type="journal article" date="2019" name="Int. J. Syst. Evol. Microbiol.">
        <title>The Global Catalogue of Microorganisms (GCM) 10K type strain sequencing project: providing services to taxonomists for standard genome sequencing and annotation.</title>
        <authorList>
            <consortium name="The Broad Institute Genomics Platform"/>
            <consortium name="The Broad Institute Genome Sequencing Center for Infectious Disease"/>
            <person name="Wu L."/>
            <person name="Ma J."/>
        </authorList>
    </citation>
    <scope>NUCLEOTIDE SEQUENCE [LARGE SCALE GENOMIC DNA]</scope>
    <source>
        <strain evidence="8">CCUG 55590</strain>
    </source>
</reference>
<dbReference type="Gene3D" id="1.10.1670.10">
    <property type="entry name" value="Helix-hairpin-Helix base-excision DNA repair enzymes (C-terminal)"/>
    <property type="match status" value="1"/>
</dbReference>
<dbReference type="InterPro" id="IPR003265">
    <property type="entry name" value="HhH-GPD_domain"/>
</dbReference>
<dbReference type="InterPro" id="IPR051912">
    <property type="entry name" value="Alkylbase_DNA_Glycosylase/TA"/>
</dbReference>
<dbReference type="InterPro" id="IPR011257">
    <property type="entry name" value="DNA_glycosylase"/>
</dbReference>
<evidence type="ECO:0000313" key="7">
    <source>
        <dbReference type="EMBL" id="MFC7390650.1"/>
    </source>
</evidence>
<dbReference type="CDD" id="cd00056">
    <property type="entry name" value="ENDO3c"/>
    <property type="match status" value="1"/>
</dbReference>
<dbReference type="Gene3D" id="3.30.310.20">
    <property type="entry name" value="DNA-3-methyladenine glycosylase AlkA, N-terminal domain"/>
    <property type="match status" value="1"/>
</dbReference>
<dbReference type="Pfam" id="PF00730">
    <property type="entry name" value="HhH-GPD"/>
    <property type="match status" value="1"/>
</dbReference>
<name>A0ABW2PR69_9BACL</name>
<comment type="caution">
    <text evidence="7">The sequence shown here is derived from an EMBL/GenBank/DDBJ whole genome shotgun (WGS) entry which is preliminary data.</text>
</comment>
<dbReference type="EC" id="3.2.2.21" evidence="2"/>
<dbReference type="EMBL" id="JBHTCE010000002">
    <property type="protein sequence ID" value="MFC7390650.1"/>
    <property type="molecule type" value="Genomic_DNA"/>
</dbReference>
<evidence type="ECO:0000256" key="1">
    <source>
        <dbReference type="ARBA" id="ARBA00000086"/>
    </source>
</evidence>
<protein>
    <recommendedName>
        <fullName evidence="2">DNA-3-methyladenine glycosylase II</fullName>
        <ecNumber evidence="2">3.2.2.21</ecNumber>
    </recommendedName>
</protein>
<evidence type="ECO:0000256" key="3">
    <source>
        <dbReference type="ARBA" id="ARBA00022763"/>
    </source>
</evidence>
<evidence type="ECO:0000256" key="4">
    <source>
        <dbReference type="ARBA" id="ARBA00023204"/>
    </source>
</evidence>
<feature type="domain" description="HhH-GPD" evidence="5">
    <location>
        <begin position="130"/>
        <end position="294"/>
    </location>
</feature>
<keyword evidence="8" id="KW-1185">Reference proteome</keyword>
<keyword evidence="4" id="KW-0234">DNA repair</keyword>
<dbReference type="Gene3D" id="1.10.340.30">
    <property type="entry name" value="Hypothetical protein, domain 2"/>
    <property type="match status" value="1"/>
</dbReference>
<feature type="domain" description="DNA-3-methyladenine glycosylase AlkA N-terminal" evidence="6">
    <location>
        <begin position="3"/>
        <end position="120"/>
    </location>
</feature>
<organism evidence="7 8">
    <name type="scientific">Exiguobacterium aestuarii</name>
    <dbReference type="NCBI Taxonomy" id="273527"/>
    <lineage>
        <taxon>Bacteria</taxon>
        <taxon>Bacillati</taxon>
        <taxon>Bacillota</taxon>
        <taxon>Bacilli</taxon>
        <taxon>Bacillales</taxon>
        <taxon>Bacillales Family XII. Incertae Sedis</taxon>
        <taxon>Exiguobacterium</taxon>
    </lineage>
</organism>
<dbReference type="PANTHER" id="PTHR43003">
    <property type="entry name" value="DNA-3-METHYLADENINE GLYCOSYLASE"/>
    <property type="match status" value="1"/>
</dbReference>
<gene>
    <name evidence="7" type="ORF">ACFQO8_10905</name>
</gene>
<accession>A0ABW2PR69</accession>
<evidence type="ECO:0000259" key="5">
    <source>
        <dbReference type="SMART" id="SM00478"/>
    </source>
</evidence>
<evidence type="ECO:0000259" key="6">
    <source>
        <dbReference type="SMART" id="SM01009"/>
    </source>
</evidence>
<dbReference type="InterPro" id="IPR037046">
    <property type="entry name" value="AlkA_N_sf"/>
</dbReference>
<dbReference type="InterPro" id="IPR023170">
    <property type="entry name" value="HhH_base_excis_C"/>
</dbReference>
<dbReference type="RefSeq" id="WP_214790018.1">
    <property type="nucleotide sequence ID" value="NZ_JANIEL010000080.1"/>
</dbReference>
<dbReference type="Proteomes" id="UP001596439">
    <property type="component" value="Unassembled WGS sequence"/>
</dbReference>